<feature type="chain" id="PRO_5041392332" description="Peptidase S1 domain-containing protein" evidence="3">
    <location>
        <begin position="17"/>
        <end position="304"/>
    </location>
</feature>
<feature type="domain" description="Peptidase S1" evidence="4">
    <location>
        <begin position="65"/>
        <end position="298"/>
    </location>
</feature>
<dbReference type="InterPro" id="IPR051487">
    <property type="entry name" value="Ser/Thr_Proteases_Immune/Dev"/>
</dbReference>
<dbReference type="PROSITE" id="PS50240">
    <property type="entry name" value="TRYPSIN_DOM"/>
    <property type="match status" value="1"/>
</dbReference>
<keyword evidence="1" id="KW-1015">Disulfide bond</keyword>
<dbReference type="InterPro" id="IPR043504">
    <property type="entry name" value="Peptidase_S1_PA_chymotrypsin"/>
</dbReference>
<dbReference type="FunFam" id="2.40.10.10:FF:000068">
    <property type="entry name" value="transmembrane protease serine 2"/>
    <property type="match status" value="1"/>
</dbReference>
<dbReference type="EMBL" id="JAUCMV010000002">
    <property type="protein sequence ID" value="KAK0420082.1"/>
    <property type="molecule type" value="Genomic_DNA"/>
</dbReference>
<protein>
    <recommendedName>
        <fullName evidence="4">Peptidase S1 domain-containing protein</fullName>
    </recommendedName>
</protein>
<comment type="caution">
    <text evidence="5">The sequence shown here is derived from an EMBL/GenBank/DDBJ whole genome shotgun (WGS) entry which is preliminary data.</text>
</comment>
<comment type="similarity">
    <text evidence="2">Belongs to the peptidase S1 family. CLIP subfamily.</text>
</comment>
<dbReference type="CDD" id="cd00190">
    <property type="entry name" value="Tryp_SPc"/>
    <property type="match status" value="1"/>
</dbReference>
<dbReference type="GO" id="GO:0004252">
    <property type="term" value="F:serine-type endopeptidase activity"/>
    <property type="evidence" value="ECO:0007669"/>
    <property type="project" value="InterPro"/>
</dbReference>
<evidence type="ECO:0000256" key="2">
    <source>
        <dbReference type="ARBA" id="ARBA00024195"/>
    </source>
</evidence>
<keyword evidence="6" id="KW-1185">Reference proteome</keyword>
<dbReference type="AlphaFoldDB" id="A0AA39I935"/>
<dbReference type="Proteomes" id="UP001175271">
    <property type="component" value="Unassembled WGS sequence"/>
</dbReference>
<dbReference type="PANTHER" id="PTHR24256">
    <property type="entry name" value="TRYPTASE-RELATED"/>
    <property type="match status" value="1"/>
</dbReference>
<evidence type="ECO:0000256" key="1">
    <source>
        <dbReference type="ARBA" id="ARBA00023157"/>
    </source>
</evidence>
<keyword evidence="3" id="KW-0732">Signal</keyword>
<accession>A0AA39I935</accession>
<evidence type="ECO:0000259" key="4">
    <source>
        <dbReference type="PROSITE" id="PS50240"/>
    </source>
</evidence>
<dbReference type="InterPro" id="IPR001314">
    <property type="entry name" value="Peptidase_S1A"/>
</dbReference>
<dbReference type="PRINTS" id="PR00722">
    <property type="entry name" value="CHYMOTRYPSIN"/>
</dbReference>
<evidence type="ECO:0000256" key="3">
    <source>
        <dbReference type="SAM" id="SignalP"/>
    </source>
</evidence>
<dbReference type="Pfam" id="PF00089">
    <property type="entry name" value="Trypsin"/>
    <property type="match status" value="1"/>
</dbReference>
<dbReference type="GO" id="GO:0006508">
    <property type="term" value="P:proteolysis"/>
    <property type="evidence" value="ECO:0007669"/>
    <property type="project" value="InterPro"/>
</dbReference>
<dbReference type="SMART" id="SM00020">
    <property type="entry name" value="Tryp_SPc"/>
    <property type="match status" value="1"/>
</dbReference>
<reference evidence="5" key="1">
    <citation type="submission" date="2023-06" db="EMBL/GenBank/DDBJ databases">
        <title>Genomic analysis of the entomopathogenic nematode Steinernema hermaphroditum.</title>
        <authorList>
            <person name="Schwarz E.M."/>
            <person name="Heppert J.K."/>
            <person name="Baniya A."/>
            <person name="Schwartz H.T."/>
            <person name="Tan C.-H."/>
            <person name="Antoshechkin I."/>
            <person name="Sternberg P.W."/>
            <person name="Goodrich-Blair H."/>
            <person name="Dillman A.R."/>
        </authorList>
    </citation>
    <scope>NUCLEOTIDE SEQUENCE</scope>
    <source>
        <strain evidence="5">PS9179</strain>
        <tissue evidence="5">Whole animal</tissue>
    </source>
</reference>
<evidence type="ECO:0000313" key="5">
    <source>
        <dbReference type="EMBL" id="KAK0420082.1"/>
    </source>
</evidence>
<dbReference type="InterPro" id="IPR001254">
    <property type="entry name" value="Trypsin_dom"/>
</dbReference>
<gene>
    <name evidence="5" type="ORF">QR680_014507</name>
</gene>
<feature type="signal peptide" evidence="3">
    <location>
        <begin position="1"/>
        <end position="16"/>
    </location>
</feature>
<dbReference type="Gene3D" id="2.40.10.10">
    <property type="entry name" value="Trypsin-like serine proteases"/>
    <property type="match status" value="1"/>
</dbReference>
<organism evidence="5 6">
    <name type="scientific">Steinernema hermaphroditum</name>
    <dbReference type="NCBI Taxonomy" id="289476"/>
    <lineage>
        <taxon>Eukaryota</taxon>
        <taxon>Metazoa</taxon>
        <taxon>Ecdysozoa</taxon>
        <taxon>Nematoda</taxon>
        <taxon>Chromadorea</taxon>
        <taxon>Rhabditida</taxon>
        <taxon>Tylenchina</taxon>
        <taxon>Panagrolaimomorpha</taxon>
        <taxon>Strongyloidoidea</taxon>
        <taxon>Steinernematidae</taxon>
        <taxon>Steinernema</taxon>
    </lineage>
</organism>
<dbReference type="InterPro" id="IPR009003">
    <property type="entry name" value="Peptidase_S1_PA"/>
</dbReference>
<proteinExistence type="inferred from homology"/>
<sequence>MGILPLLFLLVASSVAVPLEEQDDLHWPWHTRHPRRSPPTRSPIEMEEELEITEFEQLFPKSEFIFGGKPARVGDIPIQALILAKAKQGHRFLCGGSLISKKHVLTAAACALHIKSAVVILGVVDVHDRKTHQPRNVTKFIIHPNFGKGKDKFDNDIAILQLEKDAEINKNVRIVQLNLDDSKLEKNARAVISGFGAHDAKKPVPSPVLRAAEVKIVENEVCTKAFKLKFNDNQICAKGKGSAPGPGDGGGPLFVVRPGGLIQLGIASFGGPYDPKGEPDLVFTRVSRYCKWIAEKTGKEANCK</sequence>
<dbReference type="SUPFAM" id="SSF50494">
    <property type="entry name" value="Trypsin-like serine proteases"/>
    <property type="match status" value="1"/>
</dbReference>
<evidence type="ECO:0000313" key="6">
    <source>
        <dbReference type="Proteomes" id="UP001175271"/>
    </source>
</evidence>
<name>A0AA39I935_9BILA</name>